<dbReference type="PANTHER" id="PTHR42673:SF4">
    <property type="entry name" value="MALEYLACETOACETATE ISOMERASE"/>
    <property type="match status" value="1"/>
</dbReference>
<dbReference type="Gene3D" id="3.40.30.10">
    <property type="entry name" value="Glutaredoxin"/>
    <property type="match status" value="1"/>
</dbReference>
<protein>
    <recommendedName>
        <fullName evidence="1">GST N-terminal domain-containing protein</fullName>
    </recommendedName>
</protein>
<dbReference type="Proteomes" id="UP000799771">
    <property type="component" value="Unassembled WGS sequence"/>
</dbReference>
<evidence type="ECO:0000313" key="2">
    <source>
        <dbReference type="EMBL" id="KAF2131843.1"/>
    </source>
</evidence>
<dbReference type="InterPro" id="IPR036249">
    <property type="entry name" value="Thioredoxin-like_sf"/>
</dbReference>
<evidence type="ECO:0000259" key="1">
    <source>
        <dbReference type="PROSITE" id="PS50404"/>
    </source>
</evidence>
<dbReference type="AlphaFoldDB" id="A0A6A6AKX0"/>
<dbReference type="GO" id="GO:0006559">
    <property type="term" value="P:L-phenylalanine catabolic process"/>
    <property type="evidence" value="ECO:0007669"/>
    <property type="project" value="TreeGrafter"/>
</dbReference>
<dbReference type="PROSITE" id="PS50404">
    <property type="entry name" value="GST_NTER"/>
    <property type="match status" value="1"/>
</dbReference>
<reference evidence="2" key="1">
    <citation type="journal article" date="2020" name="Stud. Mycol.">
        <title>101 Dothideomycetes genomes: a test case for predicting lifestyles and emergence of pathogens.</title>
        <authorList>
            <person name="Haridas S."/>
            <person name="Albert R."/>
            <person name="Binder M."/>
            <person name="Bloem J."/>
            <person name="Labutti K."/>
            <person name="Salamov A."/>
            <person name="Andreopoulos B."/>
            <person name="Baker S."/>
            <person name="Barry K."/>
            <person name="Bills G."/>
            <person name="Bluhm B."/>
            <person name="Cannon C."/>
            <person name="Castanera R."/>
            <person name="Culley D."/>
            <person name="Daum C."/>
            <person name="Ezra D."/>
            <person name="Gonzalez J."/>
            <person name="Henrissat B."/>
            <person name="Kuo A."/>
            <person name="Liang C."/>
            <person name="Lipzen A."/>
            <person name="Lutzoni F."/>
            <person name="Magnuson J."/>
            <person name="Mondo S."/>
            <person name="Nolan M."/>
            <person name="Ohm R."/>
            <person name="Pangilinan J."/>
            <person name="Park H.-J."/>
            <person name="Ramirez L."/>
            <person name="Alfaro M."/>
            <person name="Sun H."/>
            <person name="Tritt A."/>
            <person name="Yoshinaga Y."/>
            <person name="Zwiers L.-H."/>
            <person name="Turgeon B."/>
            <person name="Goodwin S."/>
            <person name="Spatafora J."/>
            <person name="Crous P."/>
            <person name="Grigoriev I."/>
        </authorList>
    </citation>
    <scope>NUCLEOTIDE SEQUENCE</scope>
    <source>
        <strain evidence="2">CBS 119687</strain>
    </source>
</reference>
<dbReference type="Pfam" id="PF13417">
    <property type="entry name" value="GST_N_3"/>
    <property type="match status" value="1"/>
</dbReference>
<dbReference type="OrthoDB" id="202840at2759"/>
<dbReference type="EMBL" id="ML977501">
    <property type="protein sequence ID" value="KAF2131843.1"/>
    <property type="molecule type" value="Genomic_DNA"/>
</dbReference>
<dbReference type="GO" id="GO:0016034">
    <property type="term" value="F:maleylacetoacetate isomerase activity"/>
    <property type="evidence" value="ECO:0007669"/>
    <property type="project" value="TreeGrafter"/>
</dbReference>
<organism evidence="2 3">
    <name type="scientific">Dothidotthia symphoricarpi CBS 119687</name>
    <dbReference type="NCBI Taxonomy" id="1392245"/>
    <lineage>
        <taxon>Eukaryota</taxon>
        <taxon>Fungi</taxon>
        <taxon>Dikarya</taxon>
        <taxon>Ascomycota</taxon>
        <taxon>Pezizomycotina</taxon>
        <taxon>Dothideomycetes</taxon>
        <taxon>Pleosporomycetidae</taxon>
        <taxon>Pleosporales</taxon>
        <taxon>Dothidotthiaceae</taxon>
        <taxon>Dothidotthia</taxon>
    </lineage>
</organism>
<dbReference type="Pfam" id="PF13409">
    <property type="entry name" value="GST_N_2"/>
    <property type="match status" value="1"/>
</dbReference>
<dbReference type="GeneID" id="54413184"/>
<evidence type="ECO:0000313" key="3">
    <source>
        <dbReference type="Proteomes" id="UP000799771"/>
    </source>
</evidence>
<dbReference type="PANTHER" id="PTHR42673">
    <property type="entry name" value="MALEYLACETOACETATE ISOMERASE"/>
    <property type="match status" value="1"/>
</dbReference>
<keyword evidence="3" id="KW-1185">Reference proteome</keyword>
<dbReference type="InterPro" id="IPR036282">
    <property type="entry name" value="Glutathione-S-Trfase_C_sf"/>
</dbReference>
<dbReference type="GO" id="GO:0006749">
    <property type="term" value="P:glutathione metabolic process"/>
    <property type="evidence" value="ECO:0007669"/>
    <property type="project" value="TreeGrafter"/>
</dbReference>
<dbReference type="Pfam" id="PF25907">
    <property type="entry name" value="DUF7962"/>
    <property type="match status" value="1"/>
</dbReference>
<dbReference type="SUPFAM" id="SSF47616">
    <property type="entry name" value="GST C-terminal domain-like"/>
    <property type="match status" value="2"/>
</dbReference>
<dbReference type="Gene3D" id="1.20.1050.10">
    <property type="match status" value="2"/>
</dbReference>
<accession>A0A6A6AKX0</accession>
<dbReference type="CDD" id="cd00570">
    <property type="entry name" value="GST_N_family"/>
    <property type="match status" value="1"/>
</dbReference>
<dbReference type="InterPro" id="IPR058268">
    <property type="entry name" value="DUF7962"/>
</dbReference>
<dbReference type="CDD" id="cd03205">
    <property type="entry name" value="GST_C_6"/>
    <property type="match status" value="1"/>
</dbReference>
<dbReference type="Gene3D" id="3.40.30.110">
    <property type="match status" value="2"/>
</dbReference>
<dbReference type="GO" id="GO:0004364">
    <property type="term" value="F:glutathione transferase activity"/>
    <property type="evidence" value="ECO:0007669"/>
    <property type="project" value="TreeGrafter"/>
</dbReference>
<gene>
    <name evidence="2" type="ORF">P153DRAFT_429100</name>
</gene>
<sequence length="573" mass="64444">MALPEKPILFYYKGSVYSQRVLCYLWLRGIEFDECIQPPVMPRPDLSSLDVAYRRIPLMAIGKDVYCDSRLIISKLESTYPNSTLAPATSADAGVRKLFESWTVDGGIFINAVKLMPYWTPGSFLSNEAFVDDRAQLSGRRMTAELMKAGRPNGLQHIRQALDMLENTFLADDRKWILDTKEPSLADLDAIWPFAWLILDQFMKGALSEEHINETIYPKTYAWVRRFMVEVEKGKGRSPEPNTLDGKIMSNRILGSSTSPEVTTFIVNDPLMVQAGDEVEVFPSDYGQNNKDRGTLVGLTTHEVVIRNKKGLHLHFPRWNYCIEKLAPDVSIPASISSVEKVPKMRLIYHYASPYTRKVFMLAHELGLAKHITLEKVVVCPISFPGWSDNNDDVAKFNPLAKIPCLVSDDVPGGIFDSRVICEYLSSLAPIKPKKDANYWQLRTLHACADGILDASVLVTYEERIRKERGLYFDEWVQGQALKISRALDRFESAANEGVLPVPGTGPASVDEIAVAVALVVTEKMGYLGVKWREGRPKLVEWMSKWEGRGSFLETPPSKEWTIKEDAGGSSKI</sequence>
<dbReference type="SUPFAM" id="SSF52833">
    <property type="entry name" value="Thioredoxin-like"/>
    <property type="match status" value="2"/>
</dbReference>
<dbReference type="InterPro" id="IPR004045">
    <property type="entry name" value="Glutathione_S-Trfase_N"/>
</dbReference>
<feature type="domain" description="GST N-terminal" evidence="1">
    <location>
        <begin position="343"/>
        <end position="433"/>
    </location>
</feature>
<dbReference type="RefSeq" id="XP_033526230.1">
    <property type="nucleotide sequence ID" value="XM_033672752.1"/>
</dbReference>
<proteinExistence type="predicted"/>
<name>A0A6A6AKX0_9PLEO</name>